<dbReference type="OrthoDB" id="5951444at2"/>
<dbReference type="SUPFAM" id="SSF159888">
    <property type="entry name" value="YdhG-like"/>
    <property type="match status" value="1"/>
</dbReference>
<sequence>MPTPLESVPGIARSALDALAHAGFVDLESLDDVDYAQLAGLRGVGKRSLERAQDALAERGGSLGGHVPERENRAATFSFGATGENAADIKTHPQDCSVSGYIDQLDSPRRVEHGRLLLEIFGRATDADPVLWGSSMIGYGQLHYRYATGREGDTFRVGFSPRKAKISLYGLQGHPDSENLLAALGKHDRAVGCIYVNKPADIDLRVLETLIRHAWHSPPNE</sequence>
<keyword evidence="3" id="KW-1185">Reference proteome</keyword>
<dbReference type="SUPFAM" id="SSF47789">
    <property type="entry name" value="C-terminal domain of RNA polymerase alpha subunit"/>
    <property type="match status" value="1"/>
</dbReference>
<reference evidence="2 3" key="1">
    <citation type="submission" date="2018-02" db="EMBL/GenBank/DDBJ databases">
        <title>Corynebacterium alimpuense sp. nov., a marine obligate actinomycete isolated from sediments of Valparaiso bay, Chile.</title>
        <authorList>
            <person name="Claverias F."/>
            <person name="Gonzales-Siles L."/>
            <person name="Salva-Serra F."/>
            <person name="Inganaes E."/>
            <person name="Molin K."/>
            <person name="Cumsille A."/>
            <person name="Undabarrena A."/>
            <person name="Couve E."/>
            <person name="Moore E.R.B."/>
            <person name="Gomila M."/>
            <person name="Camara B."/>
        </authorList>
    </citation>
    <scope>NUCLEOTIDE SEQUENCE [LARGE SCALE GENOMIC DNA]</scope>
    <source>
        <strain evidence="2 3">CCUG 69366</strain>
    </source>
</reference>
<proteinExistence type="predicted"/>
<comment type="caution">
    <text evidence="2">The sequence shown here is derived from an EMBL/GenBank/DDBJ whole genome shotgun (WGS) entry which is preliminary data.</text>
</comment>
<evidence type="ECO:0000259" key="1">
    <source>
        <dbReference type="Pfam" id="PF08818"/>
    </source>
</evidence>
<protein>
    <recommendedName>
        <fullName evidence="1">YdhG-like domain-containing protein</fullName>
    </recommendedName>
</protein>
<evidence type="ECO:0000313" key="3">
    <source>
        <dbReference type="Proteomes" id="UP000266975"/>
    </source>
</evidence>
<dbReference type="EMBL" id="PTJO01000006">
    <property type="protein sequence ID" value="RNE48182.1"/>
    <property type="molecule type" value="Genomic_DNA"/>
</dbReference>
<evidence type="ECO:0000313" key="2">
    <source>
        <dbReference type="EMBL" id="RNE48182.1"/>
    </source>
</evidence>
<name>A0A3M8K6I0_9CORY</name>
<gene>
    <name evidence="2" type="ORF">C5L39_09970</name>
</gene>
<dbReference type="Pfam" id="PF08818">
    <property type="entry name" value="DUF1801"/>
    <property type="match status" value="1"/>
</dbReference>
<dbReference type="AlphaFoldDB" id="A0A3M8K6I0"/>
<feature type="domain" description="YdhG-like" evidence="1">
    <location>
        <begin position="116"/>
        <end position="214"/>
    </location>
</feature>
<organism evidence="2 3">
    <name type="scientific">Corynebacterium alimapuense</name>
    <dbReference type="NCBI Taxonomy" id="1576874"/>
    <lineage>
        <taxon>Bacteria</taxon>
        <taxon>Bacillati</taxon>
        <taxon>Actinomycetota</taxon>
        <taxon>Actinomycetes</taxon>
        <taxon>Mycobacteriales</taxon>
        <taxon>Corynebacteriaceae</taxon>
        <taxon>Corynebacterium</taxon>
    </lineage>
</organism>
<dbReference type="Proteomes" id="UP000266975">
    <property type="component" value="Unassembled WGS sequence"/>
</dbReference>
<dbReference type="InterPro" id="IPR014922">
    <property type="entry name" value="YdhG-like"/>
</dbReference>
<accession>A0A3M8K6I0</accession>
<dbReference type="RefSeq" id="WP_123048757.1">
    <property type="nucleotide sequence ID" value="NZ_PTJO01000006.1"/>
</dbReference>